<organism evidence="2 3">
    <name type="scientific">Candidatus Proximibacter danicus</name>
    <dbReference type="NCBI Taxonomy" id="2954365"/>
    <lineage>
        <taxon>Bacteria</taxon>
        <taxon>Pseudomonadati</taxon>
        <taxon>Pseudomonadota</taxon>
        <taxon>Betaproteobacteria</taxon>
        <taxon>Candidatus Proximibacter</taxon>
    </lineage>
</organism>
<feature type="domain" description="AB hydrolase-1" evidence="1">
    <location>
        <begin position="26"/>
        <end position="256"/>
    </location>
</feature>
<dbReference type="EMBL" id="JADJUC010000004">
    <property type="protein sequence ID" value="MBK8523658.1"/>
    <property type="molecule type" value="Genomic_DNA"/>
</dbReference>
<accession>A0A9D7K1D4</accession>
<sequence length="262" mass="27240">MKLSLAGQAIHIATGRPDFDPSQPSLILVHGAANDCNAWRDVMPMLATARFNVFAPDLPGHGMSSGVALTSIEAISDWLLTLIDALGLQQAALAGHSMGSLAVLEAAAKGGKRITQLALLGAAVPMPVSGQLLETASRQPDEACKMVTTWSHTPTFFLSGGGGHGVWGPGKTLAVMRRNSGTLAGDLANCNNYQHGLAAAALVACPSLLILGKRDRMTPLRAAQPLQDALQNAGRTEIADCGHAMMVERPREVAAALLSLLA</sequence>
<dbReference type="PANTHER" id="PTHR43798">
    <property type="entry name" value="MONOACYLGLYCEROL LIPASE"/>
    <property type="match status" value="1"/>
</dbReference>
<dbReference type="InterPro" id="IPR029058">
    <property type="entry name" value="AB_hydrolase_fold"/>
</dbReference>
<dbReference type="InterPro" id="IPR000639">
    <property type="entry name" value="Epox_hydrolase-like"/>
</dbReference>
<dbReference type="InterPro" id="IPR050266">
    <property type="entry name" value="AB_hydrolase_sf"/>
</dbReference>
<evidence type="ECO:0000313" key="3">
    <source>
        <dbReference type="Proteomes" id="UP000886689"/>
    </source>
</evidence>
<dbReference type="Gene3D" id="3.40.50.1820">
    <property type="entry name" value="alpha/beta hydrolase"/>
    <property type="match status" value="1"/>
</dbReference>
<dbReference type="AlphaFoldDB" id="A0A9D7K1D4"/>
<dbReference type="SUPFAM" id="SSF53474">
    <property type="entry name" value="alpha/beta-Hydrolases"/>
    <property type="match status" value="1"/>
</dbReference>
<dbReference type="Pfam" id="PF12697">
    <property type="entry name" value="Abhydrolase_6"/>
    <property type="match status" value="1"/>
</dbReference>
<protein>
    <submittedName>
        <fullName evidence="2">Alpha/beta hydrolase</fullName>
    </submittedName>
</protein>
<dbReference type="GO" id="GO:0016020">
    <property type="term" value="C:membrane"/>
    <property type="evidence" value="ECO:0007669"/>
    <property type="project" value="TreeGrafter"/>
</dbReference>
<evidence type="ECO:0000313" key="2">
    <source>
        <dbReference type="EMBL" id="MBK8523658.1"/>
    </source>
</evidence>
<evidence type="ECO:0000259" key="1">
    <source>
        <dbReference type="Pfam" id="PF12697"/>
    </source>
</evidence>
<dbReference type="PANTHER" id="PTHR43798:SF33">
    <property type="entry name" value="HYDROLASE, PUTATIVE (AFU_ORTHOLOGUE AFUA_2G14860)-RELATED"/>
    <property type="match status" value="1"/>
</dbReference>
<dbReference type="PRINTS" id="PR00111">
    <property type="entry name" value="ABHYDROLASE"/>
</dbReference>
<dbReference type="InterPro" id="IPR000073">
    <property type="entry name" value="AB_hydrolase_1"/>
</dbReference>
<comment type="caution">
    <text evidence="2">The sequence shown here is derived from an EMBL/GenBank/DDBJ whole genome shotgun (WGS) entry which is preliminary data.</text>
</comment>
<dbReference type="PRINTS" id="PR00412">
    <property type="entry name" value="EPOXHYDRLASE"/>
</dbReference>
<dbReference type="Proteomes" id="UP000886689">
    <property type="component" value="Unassembled WGS sequence"/>
</dbReference>
<reference evidence="2" key="1">
    <citation type="submission" date="2020-10" db="EMBL/GenBank/DDBJ databases">
        <title>Connecting structure to function with the recovery of over 1000 high-quality activated sludge metagenome-assembled genomes encoding full-length rRNA genes using long-read sequencing.</title>
        <authorList>
            <person name="Singleton C.M."/>
            <person name="Petriglieri F."/>
            <person name="Kristensen J.M."/>
            <person name="Kirkegaard R.H."/>
            <person name="Michaelsen T.Y."/>
            <person name="Andersen M.H."/>
            <person name="Karst S.M."/>
            <person name="Dueholm M.S."/>
            <person name="Nielsen P.H."/>
            <person name="Albertsen M."/>
        </authorList>
    </citation>
    <scope>NUCLEOTIDE SEQUENCE</scope>
    <source>
        <strain evidence="2">Hirt_18-Q3-R61-65_BATAC.395</strain>
    </source>
</reference>
<gene>
    <name evidence="2" type="ORF">IPL58_05775</name>
</gene>
<proteinExistence type="predicted"/>
<dbReference type="GO" id="GO:0016787">
    <property type="term" value="F:hydrolase activity"/>
    <property type="evidence" value="ECO:0007669"/>
    <property type="project" value="UniProtKB-KW"/>
</dbReference>
<keyword evidence="2" id="KW-0378">Hydrolase</keyword>
<name>A0A9D7K1D4_9PROT</name>